<dbReference type="AlphaFoldDB" id="A0A0B5E3X4"/>
<dbReference type="PROSITE" id="PS51007">
    <property type="entry name" value="CYTC"/>
    <property type="match status" value="1"/>
</dbReference>
<accession>A0A0B5E3X4</accession>
<evidence type="ECO:0000259" key="6">
    <source>
        <dbReference type="PROSITE" id="PS51007"/>
    </source>
</evidence>
<dbReference type="RefSeq" id="WP_420836118.1">
    <property type="nucleotide sequence ID" value="NZ_CP004393.1"/>
</dbReference>
<keyword evidence="8" id="KW-1185">Reference proteome</keyword>
<dbReference type="InterPro" id="IPR009056">
    <property type="entry name" value="Cyt_c-like_dom"/>
</dbReference>
<dbReference type="InterPro" id="IPR051395">
    <property type="entry name" value="Cytochrome_c_Peroxidase/MauG"/>
</dbReference>
<dbReference type="InterPro" id="IPR036909">
    <property type="entry name" value="Cyt_c-like_dom_sf"/>
</dbReference>
<evidence type="ECO:0000256" key="3">
    <source>
        <dbReference type="ARBA" id="ARBA00023004"/>
    </source>
</evidence>
<evidence type="ECO:0000256" key="5">
    <source>
        <dbReference type="SAM" id="SignalP"/>
    </source>
</evidence>
<dbReference type="PANTHER" id="PTHR30600">
    <property type="entry name" value="CYTOCHROME C PEROXIDASE-RELATED"/>
    <property type="match status" value="1"/>
</dbReference>
<dbReference type="Pfam" id="PF06537">
    <property type="entry name" value="DHOR"/>
    <property type="match status" value="1"/>
</dbReference>
<evidence type="ECO:0000256" key="2">
    <source>
        <dbReference type="ARBA" id="ARBA00022723"/>
    </source>
</evidence>
<dbReference type="GO" id="GO:0009055">
    <property type="term" value="F:electron transfer activity"/>
    <property type="evidence" value="ECO:0007669"/>
    <property type="project" value="InterPro"/>
</dbReference>
<dbReference type="InterPro" id="IPR010538">
    <property type="entry name" value="DHOR"/>
</dbReference>
<keyword evidence="2 4" id="KW-0479">Metal-binding</keyword>
<dbReference type="HOGENOM" id="CLU_033900_1_0_5"/>
<feature type="domain" description="Cytochrome c" evidence="6">
    <location>
        <begin position="396"/>
        <end position="530"/>
    </location>
</feature>
<evidence type="ECO:0000313" key="7">
    <source>
        <dbReference type="EMBL" id="AJE47756.1"/>
    </source>
</evidence>
<evidence type="ECO:0000313" key="8">
    <source>
        <dbReference type="Proteomes" id="UP000031521"/>
    </source>
</evidence>
<proteinExistence type="predicted"/>
<dbReference type="EMBL" id="CP004393">
    <property type="protein sequence ID" value="AJE47756.1"/>
    <property type="molecule type" value="Genomic_DNA"/>
</dbReference>
<organism evidence="7 8">
    <name type="scientific">Celeribacter indicus</name>
    <dbReference type="NCBI Taxonomy" id="1208324"/>
    <lineage>
        <taxon>Bacteria</taxon>
        <taxon>Pseudomonadati</taxon>
        <taxon>Pseudomonadota</taxon>
        <taxon>Alphaproteobacteria</taxon>
        <taxon>Rhodobacterales</taxon>
        <taxon>Roseobacteraceae</taxon>
        <taxon>Celeribacter</taxon>
    </lineage>
</organism>
<feature type="chain" id="PRO_5002114312" description="Cytochrome c domain-containing protein" evidence="5">
    <location>
        <begin position="31"/>
        <end position="530"/>
    </location>
</feature>
<reference evidence="7 8" key="1">
    <citation type="journal article" date="2014" name="Int. J. Syst. Evol. Microbiol.">
        <title>Celeribacter indicus sp. nov., a polycyclic aromatic hydrocarbon-degrading bacterium from deep-sea sediment and reclassification of Huaishuia halophila as Celeribacter halophilus comb. nov.</title>
        <authorList>
            <person name="Lai Q."/>
            <person name="Cao J."/>
            <person name="Yuan J."/>
            <person name="Li F."/>
            <person name="Shao Z."/>
        </authorList>
    </citation>
    <scope>NUCLEOTIDE SEQUENCE [LARGE SCALE GENOMIC DNA]</scope>
    <source>
        <strain evidence="7">P73</strain>
    </source>
</reference>
<sequence length="530" mass="56330">MRCSTPRRWTRPSSPALALALSLVAGQAGAVGGLTPGEPSGAIVPRSAAEQARVAAVIRPPETFAAPEPFEARPGGAGTVADSGDARAFTLPSANLAFEETLDFELGNALFAKLWVSAPSSTKASDGLGPLYNARSCQRCHLNDGRGHPPEGESDSRVSMFLRLSVPAPADAVATELETYLAALDGEGATPRTRPEPVYGWQLQDHAVAGHAPEGWLDIAYEEEEIALSDGERVRLRRPVYAIAKPAYGDPSPALQISPRVANPMIGLGLLEAIPAEDILAHADPEDADGDGISGRPNVVWSRRAQAPALGRFGWKAGEASVEEQAATAFAFDMGISSPLVPRPAGDCTGMQGRCLDAPSGAGDVRGDEIDQAGLDLVTFYARNLAVPARRDIGDPEVLRGKAVFHDTGCAACHVPKYVTHRLTDPSRAAQSFQLIWPYSDLLLHDMGEGLADHRPEHRATGREWRTPPLWGIGLTARVSGHNTYLHDGRARSLLEAVLWHGGEAEAAREAVATLPKADRAALVRFLESL</sequence>
<gene>
    <name evidence="7" type="ORF">P73_3041</name>
</gene>
<evidence type="ECO:0000256" key="1">
    <source>
        <dbReference type="ARBA" id="ARBA00022617"/>
    </source>
</evidence>
<dbReference type="STRING" id="1208324.P73_3041"/>
<feature type="signal peptide" evidence="5">
    <location>
        <begin position="1"/>
        <end position="30"/>
    </location>
</feature>
<dbReference type="GO" id="GO:0004130">
    <property type="term" value="F:cytochrome-c peroxidase activity"/>
    <property type="evidence" value="ECO:0007669"/>
    <property type="project" value="TreeGrafter"/>
</dbReference>
<dbReference type="GO" id="GO:0020037">
    <property type="term" value="F:heme binding"/>
    <property type="evidence" value="ECO:0007669"/>
    <property type="project" value="InterPro"/>
</dbReference>
<evidence type="ECO:0000256" key="4">
    <source>
        <dbReference type="PROSITE-ProRule" id="PRU00433"/>
    </source>
</evidence>
<keyword evidence="5" id="KW-0732">Signal</keyword>
<dbReference type="SUPFAM" id="SSF46626">
    <property type="entry name" value="Cytochrome c"/>
    <property type="match status" value="1"/>
</dbReference>
<dbReference type="PIRSF" id="PIRSF028099">
    <property type="entry name" value="DUF1111"/>
    <property type="match status" value="1"/>
</dbReference>
<keyword evidence="1 4" id="KW-0349">Heme</keyword>
<dbReference type="Proteomes" id="UP000031521">
    <property type="component" value="Chromosome"/>
</dbReference>
<keyword evidence="3 4" id="KW-0408">Iron</keyword>
<protein>
    <recommendedName>
        <fullName evidence="6">Cytochrome c domain-containing protein</fullName>
    </recommendedName>
</protein>
<dbReference type="PANTHER" id="PTHR30600:SF4">
    <property type="entry name" value="CYTOCHROME C DOMAIN-CONTAINING PROTEIN"/>
    <property type="match status" value="1"/>
</dbReference>
<name>A0A0B5E3X4_9RHOB</name>
<dbReference type="KEGG" id="cid:P73_3041"/>
<dbReference type="GO" id="GO:0046872">
    <property type="term" value="F:metal ion binding"/>
    <property type="evidence" value="ECO:0007669"/>
    <property type="project" value="UniProtKB-KW"/>
</dbReference>
<dbReference type="Gene3D" id="1.10.760.10">
    <property type="entry name" value="Cytochrome c-like domain"/>
    <property type="match status" value="1"/>
</dbReference>